<protein>
    <submittedName>
        <fullName evidence="4">DUF1768 domain-containing protein</fullName>
    </submittedName>
</protein>
<accession>A0A2M7G4H6</accession>
<dbReference type="EMBL" id="PFFQ01000034">
    <property type="protein sequence ID" value="PIW16799.1"/>
    <property type="molecule type" value="Genomic_DNA"/>
</dbReference>
<comment type="caution">
    <text evidence="4">The sequence shown here is derived from an EMBL/GenBank/DDBJ whole genome shotgun (WGS) entry which is preliminary data.</text>
</comment>
<dbReference type="CDD" id="cd15457">
    <property type="entry name" value="NADAR"/>
    <property type="match status" value="1"/>
</dbReference>
<comment type="catalytic activity">
    <reaction evidence="2">
        <text>2,5-diamino-6-hydroxy-4-(5-phosphoribosylamino)-pyrimidine + H2O = 2,5,6-triamino-4-hydroxypyrimidine + D-ribose 5-phosphate</text>
        <dbReference type="Rhea" id="RHEA:23436"/>
        <dbReference type="ChEBI" id="CHEBI:15377"/>
        <dbReference type="ChEBI" id="CHEBI:58614"/>
        <dbReference type="ChEBI" id="CHEBI:78346"/>
        <dbReference type="ChEBI" id="CHEBI:137796"/>
    </reaction>
</comment>
<name>A0A2M7G4H6_9BACT</name>
<gene>
    <name evidence="4" type="ORF">COW36_10985</name>
</gene>
<proteinExistence type="predicted"/>
<dbReference type="Proteomes" id="UP000231019">
    <property type="component" value="Unassembled WGS sequence"/>
</dbReference>
<sequence>MHPAQIRTLAELLKFCRSGKSPDLLFFWGHTPKHATQVDKSCLSNWYPAGFESQGHLYPTSEHFLMAQKAWIFGDLACFDQIRHAPDPASAKKLGRQVKGFDEKKWLLHRWDANLEANLEKFRQNLALQEFLLQTGNQILVEASPEDKIWGIGLSAQDERAQNPEKWKGLNLLGFALMEVRSQLLSREPLI</sequence>
<evidence type="ECO:0000256" key="2">
    <source>
        <dbReference type="ARBA" id="ARBA00000751"/>
    </source>
</evidence>
<evidence type="ECO:0000313" key="4">
    <source>
        <dbReference type="EMBL" id="PIW16799.1"/>
    </source>
</evidence>
<organism evidence="4 5">
    <name type="scientific">bacterium (Candidatus Blackallbacteria) CG17_big_fil_post_rev_8_21_14_2_50_48_46</name>
    <dbReference type="NCBI Taxonomy" id="2014261"/>
    <lineage>
        <taxon>Bacteria</taxon>
        <taxon>Candidatus Blackallbacteria</taxon>
    </lineage>
</organism>
<evidence type="ECO:0000256" key="1">
    <source>
        <dbReference type="ARBA" id="ARBA00000022"/>
    </source>
</evidence>
<dbReference type="SUPFAM" id="SSF143990">
    <property type="entry name" value="YbiA-like"/>
    <property type="match status" value="1"/>
</dbReference>
<dbReference type="NCBIfam" id="TIGR02464">
    <property type="entry name" value="ribofla_fusion"/>
    <property type="match status" value="1"/>
</dbReference>
<dbReference type="InterPro" id="IPR037238">
    <property type="entry name" value="YbiA-like_sf"/>
</dbReference>
<evidence type="ECO:0000313" key="5">
    <source>
        <dbReference type="Proteomes" id="UP000231019"/>
    </source>
</evidence>
<dbReference type="Pfam" id="PF08719">
    <property type="entry name" value="NADAR"/>
    <property type="match status" value="1"/>
</dbReference>
<evidence type="ECO:0000259" key="3">
    <source>
        <dbReference type="Pfam" id="PF08719"/>
    </source>
</evidence>
<dbReference type="Gene3D" id="1.10.357.40">
    <property type="entry name" value="YbiA-like"/>
    <property type="match status" value="1"/>
</dbReference>
<dbReference type="AlphaFoldDB" id="A0A2M7G4H6"/>
<dbReference type="InterPro" id="IPR012816">
    <property type="entry name" value="NADAR"/>
</dbReference>
<feature type="domain" description="NADAR" evidence="3">
    <location>
        <begin position="26"/>
        <end position="184"/>
    </location>
</feature>
<reference evidence="4 5" key="1">
    <citation type="submission" date="2017-09" db="EMBL/GenBank/DDBJ databases">
        <title>Depth-based differentiation of microbial function through sediment-hosted aquifers and enrichment of novel symbionts in the deep terrestrial subsurface.</title>
        <authorList>
            <person name="Probst A.J."/>
            <person name="Ladd B."/>
            <person name="Jarett J.K."/>
            <person name="Geller-Mcgrath D.E."/>
            <person name="Sieber C.M."/>
            <person name="Emerson J.B."/>
            <person name="Anantharaman K."/>
            <person name="Thomas B.C."/>
            <person name="Malmstrom R."/>
            <person name="Stieglmeier M."/>
            <person name="Klingl A."/>
            <person name="Woyke T."/>
            <person name="Ryan C.M."/>
            <person name="Banfield J.F."/>
        </authorList>
    </citation>
    <scope>NUCLEOTIDE SEQUENCE [LARGE SCALE GENOMIC DNA]</scope>
    <source>
        <strain evidence="4">CG17_big_fil_post_rev_8_21_14_2_50_48_46</strain>
    </source>
</reference>
<comment type="catalytic activity">
    <reaction evidence="1">
        <text>5-amino-6-(5-phospho-D-ribosylamino)uracil + H2O = 5,6-diaminouracil + D-ribose 5-phosphate</text>
        <dbReference type="Rhea" id="RHEA:55020"/>
        <dbReference type="ChEBI" id="CHEBI:15377"/>
        <dbReference type="ChEBI" id="CHEBI:46252"/>
        <dbReference type="ChEBI" id="CHEBI:58453"/>
        <dbReference type="ChEBI" id="CHEBI:78346"/>
    </reaction>
</comment>